<comment type="caution">
    <text evidence="1">The sequence shown here is derived from an EMBL/GenBank/DDBJ whole genome shotgun (WGS) entry which is preliminary data.</text>
</comment>
<evidence type="ECO:0000313" key="2">
    <source>
        <dbReference type="Proteomes" id="UP001165960"/>
    </source>
</evidence>
<evidence type="ECO:0000313" key="1">
    <source>
        <dbReference type="EMBL" id="KAJ9054071.1"/>
    </source>
</evidence>
<dbReference type="EMBL" id="QTSX02006469">
    <property type="protein sequence ID" value="KAJ9054071.1"/>
    <property type="molecule type" value="Genomic_DNA"/>
</dbReference>
<name>A0ACC2RVL0_9FUNG</name>
<keyword evidence="2" id="KW-1185">Reference proteome</keyword>
<dbReference type="Proteomes" id="UP001165960">
    <property type="component" value="Unassembled WGS sequence"/>
</dbReference>
<reference evidence="1" key="1">
    <citation type="submission" date="2022-04" db="EMBL/GenBank/DDBJ databases">
        <title>Genome of the entomopathogenic fungus Entomophthora muscae.</title>
        <authorList>
            <person name="Elya C."/>
            <person name="Lovett B.R."/>
            <person name="Lee E."/>
            <person name="Macias A.M."/>
            <person name="Hajek A.E."/>
            <person name="De Bivort B.L."/>
            <person name="Kasson M.T."/>
            <person name="De Fine Licht H.H."/>
            <person name="Stajich J.E."/>
        </authorList>
    </citation>
    <scope>NUCLEOTIDE SEQUENCE</scope>
    <source>
        <strain evidence="1">Berkeley</strain>
    </source>
</reference>
<accession>A0ACC2RVL0</accession>
<gene>
    <name evidence="1" type="ORF">DSO57_1018330</name>
</gene>
<organism evidence="1 2">
    <name type="scientific">Entomophthora muscae</name>
    <dbReference type="NCBI Taxonomy" id="34485"/>
    <lineage>
        <taxon>Eukaryota</taxon>
        <taxon>Fungi</taxon>
        <taxon>Fungi incertae sedis</taxon>
        <taxon>Zoopagomycota</taxon>
        <taxon>Entomophthoromycotina</taxon>
        <taxon>Entomophthoromycetes</taxon>
        <taxon>Entomophthorales</taxon>
        <taxon>Entomophthoraceae</taxon>
        <taxon>Entomophthora</taxon>
    </lineage>
</organism>
<sequence>MSLIQIFTLLSVLSPALAVPVEECISQLFERCEKEHPDHACAVFTREPKTPHPVHKYNWIEEKDQCTRPLGSPYFIVAIPKKQTAAWIERSGDGGFENWRYDPYSFNRINVSVFQSSPKTIKNKVP</sequence>
<protein>
    <submittedName>
        <fullName evidence="1">Uncharacterized protein</fullName>
    </submittedName>
</protein>
<proteinExistence type="predicted"/>